<dbReference type="GeneID" id="20351854"/>
<feature type="compositionally biased region" description="Low complexity" evidence="1">
    <location>
        <begin position="639"/>
        <end position="657"/>
    </location>
</feature>
<feature type="compositionally biased region" description="Polar residues" evidence="1">
    <location>
        <begin position="1397"/>
        <end position="1411"/>
    </location>
</feature>
<gene>
    <name evidence="3" type="primary">20351854</name>
    <name evidence="2" type="ORF">GGTG_11396</name>
</gene>
<feature type="region of interest" description="Disordered" evidence="1">
    <location>
        <begin position="1004"/>
        <end position="1031"/>
    </location>
</feature>
<feature type="compositionally biased region" description="Low complexity" evidence="1">
    <location>
        <begin position="140"/>
        <end position="150"/>
    </location>
</feature>
<feature type="compositionally biased region" description="Polar residues" evidence="1">
    <location>
        <begin position="1441"/>
        <end position="1464"/>
    </location>
</feature>
<feature type="region of interest" description="Disordered" evidence="1">
    <location>
        <begin position="476"/>
        <end position="745"/>
    </location>
</feature>
<feature type="compositionally biased region" description="Low complexity" evidence="1">
    <location>
        <begin position="225"/>
        <end position="234"/>
    </location>
</feature>
<feature type="region of interest" description="Disordered" evidence="1">
    <location>
        <begin position="1"/>
        <end position="443"/>
    </location>
</feature>
<evidence type="ECO:0000313" key="4">
    <source>
        <dbReference type="Proteomes" id="UP000006039"/>
    </source>
</evidence>
<proteinExistence type="predicted"/>
<evidence type="ECO:0000256" key="1">
    <source>
        <dbReference type="SAM" id="MobiDB-lite"/>
    </source>
</evidence>
<dbReference type="eggNOG" id="ENOG502QRPA">
    <property type="taxonomic scope" value="Eukaryota"/>
</dbReference>
<feature type="compositionally biased region" description="Polar residues" evidence="1">
    <location>
        <begin position="589"/>
        <end position="606"/>
    </location>
</feature>
<evidence type="ECO:0000313" key="2">
    <source>
        <dbReference type="EMBL" id="EJT70368.1"/>
    </source>
</evidence>
<accession>J3PD23</accession>
<feature type="compositionally biased region" description="Polar residues" evidence="1">
    <location>
        <begin position="333"/>
        <end position="350"/>
    </location>
</feature>
<feature type="compositionally biased region" description="Basic and acidic residues" evidence="1">
    <location>
        <begin position="1322"/>
        <end position="1335"/>
    </location>
</feature>
<feature type="compositionally biased region" description="Polar residues" evidence="1">
    <location>
        <begin position="1214"/>
        <end position="1226"/>
    </location>
</feature>
<dbReference type="HOGENOM" id="CLU_002643_0_0_1"/>
<feature type="compositionally biased region" description="Basic and acidic residues" evidence="1">
    <location>
        <begin position="1517"/>
        <end position="1535"/>
    </location>
</feature>
<dbReference type="EMBL" id="GL385401">
    <property type="protein sequence ID" value="EJT70368.1"/>
    <property type="molecule type" value="Genomic_DNA"/>
</dbReference>
<reference evidence="4" key="1">
    <citation type="submission" date="2010-07" db="EMBL/GenBank/DDBJ databases">
        <title>The genome sequence of Gaeumannomyces graminis var. tritici strain R3-111a-1.</title>
        <authorList>
            <consortium name="The Broad Institute Genome Sequencing Platform"/>
            <person name="Ma L.-J."/>
            <person name="Dead R."/>
            <person name="Young S."/>
            <person name="Zeng Q."/>
            <person name="Koehrsen M."/>
            <person name="Alvarado L."/>
            <person name="Berlin A."/>
            <person name="Chapman S.B."/>
            <person name="Chen Z."/>
            <person name="Freedman E."/>
            <person name="Gellesch M."/>
            <person name="Goldberg J."/>
            <person name="Griggs A."/>
            <person name="Gujja S."/>
            <person name="Heilman E.R."/>
            <person name="Heiman D."/>
            <person name="Hepburn T."/>
            <person name="Howarth C."/>
            <person name="Jen D."/>
            <person name="Larson L."/>
            <person name="Mehta T."/>
            <person name="Neiman D."/>
            <person name="Pearson M."/>
            <person name="Roberts A."/>
            <person name="Saif S."/>
            <person name="Shea T."/>
            <person name="Shenoy N."/>
            <person name="Sisk P."/>
            <person name="Stolte C."/>
            <person name="Sykes S."/>
            <person name="Walk T."/>
            <person name="White J."/>
            <person name="Yandava C."/>
            <person name="Haas B."/>
            <person name="Nusbaum C."/>
            <person name="Birren B."/>
        </authorList>
    </citation>
    <scope>NUCLEOTIDE SEQUENCE [LARGE SCALE GENOMIC DNA]</scope>
    <source>
        <strain evidence="4">R3-111a-1</strain>
    </source>
</reference>
<feature type="compositionally biased region" description="Polar residues" evidence="1">
    <location>
        <begin position="1305"/>
        <end position="1320"/>
    </location>
</feature>
<feature type="compositionally biased region" description="Polar residues" evidence="1">
    <location>
        <begin position="250"/>
        <end position="288"/>
    </location>
</feature>
<reference evidence="3" key="4">
    <citation type="journal article" date="2015" name="G3 (Bethesda)">
        <title>Genome sequences of three phytopathogenic species of the Magnaporthaceae family of fungi.</title>
        <authorList>
            <person name="Okagaki L.H."/>
            <person name="Nunes C.C."/>
            <person name="Sailsbery J."/>
            <person name="Clay B."/>
            <person name="Brown D."/>
            <person name="John T."/>
            <person name="Oh Y."/>
            <person name="Young N."/>
            <person name="Fitzgerald M."/>
            <person name="Haas B.J."/>
            <person name="Zeng Q."/>
            <person name="Young S."/>
            <person name="Adiconis X."/>
            <person name="Fan L."/>
            <person name="Levin J.Z."/>
            <person name="Mitchell T.K."/>
            <person name="Okubara P.A."/>
            <person name="Farman M.L."/>
            <person name="Kohn L.M."/>
            <person name="Birren B."/>
            <person name="Ma L.-J."/>
            <person name="Dean R.A."/>
        </authorList>
    </citation>
    <scope>NUCLEOTIDE SEQUENCE</scope>
    <source>
        <strain evidence="3">R3-111a-1</strain>
    </source>
</reference>
<feature type="region of interest" description="Disordered" evidence="1">
    <location>
        <begin position="1558"/>
        <end position="1604"/>
    </location>
</feature>
<feature type="compositionally biased region" description="Polar residues" evidence="1">
    <location>
        <begin position="542"/>
        <end position="553"/>
    </location>
</feature>
<organism evidence="2">
    <name type="scientific">Gaeumannomyces tritici (strain R3-111a-1)</name>
    <name type="common">Wheat and barley take-all root rot fungus</name>
    <name type="synonym">Gaeumannomyces graminis var. tritici</name>
    <dbReference type="NCBI Taxonomy" id="644352"/>
    <lineage>
        <taxon>Eukaryota</taxon>
        <taxon>Fungi</taxon>
        <taxon>Dikarya</taxon>
        <taxon>Ascomycota</taxon>
        <taxon>Pezizomycotina</taxon>
        <taxon>Sordariomycetes</taxon>
        <taxon>Sordariomycetidae</taxon>
        <taxon>Magnaporthales</taxon>
        <taxon>Magnaporthaceae</taxon>
        <taxon>Gaeumannomyces</taxon>
    </lineage>
</organism>
<feature type="compositionally biased region" description="Polar residues" evidence="1">
    <location>
        <begin position="801"/>
        <end position="814"/>
    </location>
</feature>
<feature type="compositionally biased region" description="Low complexity" evidence="1">
    <location>
        <begin position="18"/>
        <end position="34"/>
    </location>
</feature>
<sequence length="1650" mass="175601">MSSLFGSKRRRPPNQPLTTSTAHSDAATAALSAFSRRESTPSLSEAAAAAALKARPHTPTDVSSIVSKRRSARRSASNSSRGTASPHPPLERAGSAGSMRDRTFRSASPHGRQPTGGANGAAVQPAEYDAPPVPSIPRTAQAPQQQQAPQRVGSLRIASTPVRVASQKLKDGGAKGTGTWFGAPAVGDLSNVRTSDAALATTGPATAPPKDPCARPESRSSVNFSYPSRLRLGSSPPPSPMAEEHEPRQLESTAQSQVRTKRSSMTTSQPTRKTSTRQRPASTSSTSDMVYDPNSRRMVSRAELMALEQILDDTEPRQSPKKKKLSRAGSHLSRGSVSRTQTAEPTQANPESVPASPVVRQEHTPPSTSGYIEVQQPVAGSDCVGPDYEGKERVEQPVQSRASTDGGREVASPSNYLPEVVVARRAETSSPPEGRPSYMLGKRPSIIEEQVEMEASEYERPPSPLALAGAVESVGTRQYISEQPAAAPEPRQPQQAPQQSAQPARAIVSPAELSAEAPDVVPINEISEEKPSSPVEPRQAHTIRSQRTHSNSPVRVAHFGPVQRTLSVRHSPPPRSISPRKSALKQHSPPRSTSSDDGPESSATSPTHEDAALARKKSVRVSFNDKETVVGNDEPADAPSPKAESPRASSPPSSGRRTWFSNIGRSKKKDLPSFDDDEVMKPRPALPSFGSVREKKKPRGEEERPLVRPADPTNLAHSPESPIARLGAGSANGGNKNGLGQSNDRVIGGVISQDCASRIPANTSRFREPLPPVVTSREGSGYISNTDSSSDSDEELLRDTPTLSSQPSGATSVSVPDPESESKSTNGFVSSSTIVTSSARTPTIQAEASSSQTPVADSRNPGPVPMPTAAVPAIAISAPSPRLDEGQKPTLGKTVALPGGFPDDDENEHASAQQTSPGQATNDTQPASARQVTFELVSQALDTKSTIHTPATVAATHSAMTDDSDSDGSSIYSDAYEDPADMDNDGFQSIDAILESPVVANASASPLRDGAPVEVSEAEPVMQRPPTPVASPAPEVVARAVPFHPLDDWEAAKAFWRGLTADKRAQLEREAAEEAGAEADLDQEAKVEAAKPRRKKSVEKRQAEKRAIQESAHGNPERVYMAKPGTKVEGYVASPVLRKSMRQEEPREAAPTGRPVLRKSMRGKATAEPQRPSTSYASPDARPSAALGRPMTSHVSTTQAAAGAAHRTHDRTNSDASSLPQRSGAMTSFFPAVLKRRGSTSSESSFRRSTTRRASAAFGKDESGGFSMRRTLRGAASPEQEQVEPSRRFSLRSFSPADSTRRGQMAQSPPVSFNNQQRMRSSLRDGKSKDSKPKGDGSGIHIPSLFRPKSSKGKKSSRFDDSSDEEGGVGGSGFRSRFEDSSDDETTAPPAPLPAMSTKTLRSGASSSRPQTVREEAESPNLPDSDDDEKPVAPVRATVGRATSSGSGRLSRQAPNMAHQNSRSGRGAALGTSLMKSGSISSTPAGGSPPVSSTGRRGNFMSTVLRRKKTGGNEPGKIQRGEVMDSAARRDTALERSAQELSALRLQRRTAFMSMVPTMQRSHSDQPDQDWPLATPVDGDDEEKTIASSRPSFAKRRSFSQGDAISRVTNDDALVLVPDNMDEAALATGAGPQKKKKRFPALRRMFRLDD</sequence>
<feature type="compositionally biased region" description="Acidic residues" evidence="1">
    <location>
        <begin position="1073"/>
        <end position="1082"/>
    </location>
</feature>
<reference evidence="2" key="3">
    <citation type="submission" date="2010-09" db="EMBL/GenBank/DDBJ databases">
        <title>Annotation of Gaeumannomyces graminis var. tritici R3-111a-1.</title>
        <authorList>
            <consortium name="The Broad Institute Genome Sequencing Platform"/>
            <person name="Ma L.-J."/>
            <person name="Dead R."/>
            <person name="Young S.K."/>
            <person name="Zeng Q."/>
            <person name="Gargeya S."/>
            <person name="Fitzgerald M."/>
            <person name="Haas B."/>
            <person name="Abouelleil A."/>
            <person name="Alvarado L."/>
            <person name="Arachchi H.M."/>
            <person name="Berlin A."/>
            <person name="Brown A."/>
            <person name="Chapman S.B."/>
            <person name="Chen Z."/>
            <person name="Dunbar C."/>
            <person name="Freedman E."/>
            <person name="Gearin G."/>
            <person name="Gellesch M."/>
            <person name="Goldberg J."/>
            <person name="Griggs A."/>
            <person name="Gujja S."/>
            <person name="Heiman D."/>
            <person name="Howarth C."/>
            <person name="Larson L."/>
            <person name="Lui A."/>
            <person name="MacDonald P.J.P."/>
            <person name="Mehta T."/>
            <person name="Montmayeur A."/>
            <person name="Murphy C."/>
            <person name="Neiman D."/>
            <person name="Pearson M."/>
            <person name="Priest M."/>
            <person name="Roberts A."/>
            <person name="Saif S."/>
            <person name="Shea T."/>
            <person name="Shenoy N."/>
            <person name="Sisk P."/>
            <person name="Stolte C."/>
            <person name="Sykes S."/>
            <person name="Yandava C."/>
            <person name="Wortman J."/>
            <person name="Nusbaum C."/>
            <person name="Birren B."/>
        </authorList>
    </citation>
    <scope>NUCLEOTIDE SEQUENCE</scope>
    <source>
        <strain evidence="2">R3-111a-1</strain>
    </source>
</reference>
<feature type="region of interest" description="Disordered" evidence="1">
    <location>
        <begin position="1070"/>
        <end position="1535"/>
    </location>
</feature>
<dbReference type="Proteomes" id="UP000006039">
    <property type="component" value="Unassembled WGS sequence"/>
</dbReference>
<evidence type="ECO:0000313" key="3">
    <source>
        <dbReference type="EnsemblFungi" id="EJT70368"/>
    </source>
</evidence>
<feature type="compositionally biased region" description="Acidic residues" evidence="1">
    <location>
        <begin position="975"/>
        <end position="984"/>
    </location>
</feature>
<feature type="compositionally biased region" description="Basic and acidic residues" evidence="1">
    <location>
        <begin position="1099"/>
        <end position="1108"/>
    </location>
</feature>
<dbReference type="OrthoDB" id="5423926at2759"/>
<dbReference type="VEuPathDB" id="FungiDB:GGTG_11396"/>
<feature type="compositionally biased region" description="Polar residues" evidence="1">
    <location>
        <begin position="823"/>
        <end position="855"/>
    </location>
</feature>
<feature type="region of interest" description="Disordered" evidence="1">
    <location>
        <begin position="758"/>
        <end position="928"/>
    </location>
</feature>
<dbReference type="RefSeq" id="XP_009227546.1">
    <property type="nucleotide sequence ID" value="XM_009229282.1"/>
</dbReference>
<keyword evidence="4" id="KW-1185">Reference proteome</keyword>
<protein>
    <submittedName>
        <fullName evidence="2 3">Uncharacterized protein</fullName>
    </submittedName>
</protein>
<dbReference type="EnsemblFungi" id="EJT70368">
    <property type="protein sequence ID" value="EJT70368"/>
    <property type="gene ID" value="GGTG_11396"/>
</dbReference>
<reference evidence="3" key="5">
    <citation type="submission" date="2018-04" db="UniProtKB">
        <authorList>
            <consortium name="EnsemblFungi"/>
        </authorList>
    </citation>
    <scope>IDENTIFICATION</scope>
    <source>
        <strain evidence="3">R3-111a-1</strain>
    </source>
</reference>
<dbReference type="STRING" id="644352.J3PD23"/>
<feature type="compositionally biased region" description="Polar residues" evidence="1">
    <location>
        <begin position="1474"/>
        <end position="1502"/>
    </location>
</feature>
<feature type="compositionally biased region" description="Polar residues" evidence="1">
    <location>
        <begin position="910"/>
        <end position="928"/>
    </location>
</feature>
<feature type="region of interest" description="Disordered" evidence="1">
    <location>
        <begin position="956"/>
        <end position="986"/>
    </location>
</feature>
<feature type="compositionally biased region" description="Low complexity" evidence="1">
    <location>
        <begin position="1239"/>
        <end position="1257"/>
    </location>
</feature>
<feature type="compositionally biased region" description="Low complexity" evidence="1">
    <location>
        <begin position="74"/>
        <end position="85"/>
    </location>
</feature>
<name>J3PD23_GAET3</name>
<feature type="compositionally biased region" description="Low complexity" evidence="1">
    <location>
        <begin position="867"/>
        <end position="881"/>
    </location>
</feature>
<feature type="compositionally biased region" description="Low complexity" evidence="1">
    <location>
        <begin position="481"/>
        <end position="506"/>
    </location>
</feature>
<reference evidence="2" key="2">
    <citation type="submission" date="2010-07" db="EMBL/GenBank/DDBJ databases">
        <authorList>
            <consortium name="The Broad Institute Genome Sequencing Platform"/>
            <consortium name="Broad Institute Genome Sequencing Center for Infectious Disease"/>
            <person name="Ma L.-J."/>
            <person name="Dead R."/>
            <person name="Young S."/>
            <person name="Zeng Q."/>
            <person name="Koehrsen M."/>
            <person name="Alvarado L."/>
            <person name="Berlin A."/>
            <person name="Chapman S.B."/>
            <person name="Chen Z."/>
            <person name="Freedman E."/>
            <person name="Gellesch M."/>
            <person name="Goldberg J."/>
            <person name="Griggs A."/>
            <person name="Gujja S."/>
            <person name="Heilman E.R."/>
            <person name="Heiman D."/>
            <person name="Hepburn T."/>
            <person name="Howarth C."/>
            <person name="Jen D."/>
            <person name="Larson L."/>
            <person name="Mehta T."/>
            <person name="Neiman D."/>
            <person name="Pearson M."/>
            <person name="Roberts A."/>
            <person name="Saif S."/>
            <person name="Shea T."/>
            <person name="Shenoy N."/>
            <person name="Sisk P."/>
            <person name="Stolte C."/>
            <person name="Sykes S."/>
            <person name="Walk T."/>
            <person name="White J."/>
            <person name="Yandava C."/>
            <person name="Haas B."/>
            <person name="Nusbaum C."/>
            <person name="Birren B."/>
        </authorList>
    </citation>
    <scope>NUCLEOTIDE SEQUENCE</scope>
    <source>
        <strain evidence="2">R3-111a-1</strain>
    </source>
</reference>